<dbReference type="GO" id="GO:0030060">
    <property type="term" value="F:L-malate dehydrogenase (NAD+) activity"/>
    <property type="evidence" value="ECO:0007669"/>
    <property type="project" value="UniProtKB-EC"/>
</dbReference>
<evidence type="ECO:0000256" key="4">
    <source>
        <dbReference type="ARBA" id="ARBA00012995"/>
    </source>
</evidence>
<dbReference type="Gramene" id="FCD_00012273-RA">
    <property type="protein sequence ID" value="FCD_00012273-RA:cds"/>
    <property type="gene ID" value="FCD_00012273"/>
</dbReference>
<evidence type="ECO:0000256" key="14">
    <source>
        <dbReference type="RuleBase" id="RU003369"/>
    </source>
</evidence>
<feature type="binding site" evidence="13">
    <location>
        <position position="293"/>
    </location>
    <ligand>
        <name>NAD(+)</name>
        <dbReference type="ChEBI" id="CHEBI:57540"/>
    </ligand>
</feature>
<evidence type="ECO:0000256" key="6">
    <source>
        <dbReference type="ARBA" id="ARBA00022946"/>
    </source>
</evidence>
<feature type="binding site" evidence="13">
    <location>
        <position position="70"/>
    </location>
    <ligand>
        <name>NAD(+)</name>
        <dbReference type="ChEBI" id="CHEBI:57540"/>
    </ligand>
</feature>
<dbReference type="NCBIfam" id="TIGR01772">
    <property type="entry name" value="MDH_euk_gproteo"/>
    <property type="match status" value="1"/>
</dbReference>
<proteinExistence type="inferred from homology"/>
<keyword evidence="8 13" id="KW-0520">NAD</keyword>
<evidence type="ECO:0000259" key="16">
    <source>
        <dbReference type="Pfam" id="PF00056"/>
    </source>
</evidence>
<dbReference type="PIRSF" id="PIRSF000102">
    <property type="entry name" value="Lac_mal_DH"/>
    <property type="match status" value="1"/>
</dbReference>
<dbReference type="InterPro" id="IPR022383">
    <property type="entry name" value="Lactate/malate_DH_C"/>
</dbReference>
<feature type="binding site" evidence="13">
    <location>
        <begin position="166"/>
        <end position="168"/>
    </location>
    <ligand>
        <name>NAD(+)</name>
        <dbReference type="ChEBI" id="CHEBI:57540"/>
    </ligand>
</feature>
<evidence type="ECO:0000256" key="10">
    <source>
        <dbReference type="ARBA" id="ARBA00048313"/>
    </source>
</evidence>
<evidence type="ECO:0000256" key="7">
    <source>
        <dbReference type="ARBA" id="ARBA00023002"/>
    </source>
</evidence>
<evidence type="ECO:0000256" key="2">
    <source>
        <dbReference type="ARBA" id="ARBA00008824"/>
    </source>
</evidence>
<dbReference type="GO" id="GO:0006108">
    <property type="term" value="P:malate metabolic process"/>
    <property type="evidence" value="ECO:0007669"/>
    <property type="project" value="InterPro"/>
</dbReference>
<comment type="catalytic activity">
    <reaction evidence="10 15">
        <text>(S)-malate + NAD(+) = oxaloacetate + NADH + H(+)</text>
        <dbReference type="Rhea" id="RHEA:21432"/>
        <dbReference type="ChEBI" id="CHEBI:15378"/>
        <dbReference type="ChEBI" id="CHEBI:15589"/>
        <dbReference type="ChEBI" id="CHEBI:16452"/>
        <dbReference type="ChEBI" id="CHEBI:57540"/>
        <dbReference type="ChEBI" id="CHEBI:57945"/>
        <dbReference type="EC" id="1.1.1.37"/>
    </reaction>
</comment>
<dbReference type="InterPro" id="IPR001236">
    <property type="entry name" value="Lactate/malate_DH_N"/>
</dbReference>
<evidence type="ECO:0000313" key="19">
    <source>
        <dbReference type="Proteomes" id="UP001187192"/>
    </source>
</evidence>
<keyword evidence="6" id="KW-0809">Transit peptide</keyword>
<keyword evidence="19" id="KW-1185">Reference proteome</keyword>
<sequence length="379" mass="39698">MRSSMIRSVKSAIARSSSAAAGAQIQRRGFSVTSAPERKVAVLGAAGGIGQPLALLMKLNPLVSHLSLYDIAATPGVAADVSHINTRSEVKGYVGEENLGQALEGVDVVIIPAGVPRKPGMTRDDLFNINAGIVKSLCTAIAKYCPNVGVAFPSLLSSSTALVNMISNPVNSTVPIAAEVFKKAGTYDEKKLFGVTTLDVVRAKTFYAGKAKVPVAETYLRCNPTWRIVFCGEVNVPVVGGHAGITILPLFSQATPQANLSAEEITALTKRTQDGGTEVVEAKAGKGSATLSMAYAGALFADACLKGLNGVPDVVECSYVQSTVTELPFFASKVRLGKNGVEEVLGLGPLSDYEKEGLEKLKPELKASIEKGIKFANDN</sequence>
<dbReference type="PANTHER" id="PTHR11540:SF58">
    <property type="entry name" value="MALATE DEHYDROGENASE 1, MITOCHONDRIAL-RELATED"/>
    <property type="match status" value="1"/>
</dbReference>
<comment type="subcellular location">
    <subcellularLocation>
        <location evidence="1">Mitochondrion matrix</location>
    </subcellularLocation>
</comment>
<evidence type="ECO:0000256" key="11">
    <source>
        <dbReference type="PIRSR" id="PIRSR000102-1"/>
    </source>
</evidence>
<reference evidence="18" key="1">
    <citation type="submission" date="2023-07" db="EMBL/GenBank/DDBJ databases">
        <title>draft genome sequence of fig (Ficus carica).</title>
        <authorList>
            <person name="Takahashi T."/>
            <person name="Nishimura K."/>
        </authorList>
    </citation>
    <scope>NUCLEOTIDE SEQUENCE</scope>
</reference>
<dbReference type="FunFam" id="3.90.110.10:FF:000001">
    <property type="entry name" value="Malate dehydrogenase"/>
    <property type="match status" value="1"/>
</dbReference>
<evidence type="ECO:0000256" key="12">
    <source>
        <dbReference type="PIRSR" id="PIRSR000102-2"/>
    </source>
</evidence>
<feature type="active site" description="Proton acceptor" evidence="11">
    <location>
        <position position="242"/>
    </location>
</feature>
<dbReference type="Pfam" id="PF02866">
    <property type="entry name" value="Ldh_1_C"/>
    <property type="match status" value="1"/>
</dbReference>
<evidence type="ECO:0000256" key="1">
    <source>
        <dbReference type="ARBA" id="ARBA00004305"/>
    </source>
</evidence>
<dbReference type="CDD" id="cd01337">
    <property type="entry name" value="MDH_glyoxysomal_mitochondrial"/>
    <property type="match status" value="1"/>
</dbReference>
<name>A0AA88AGD8_FICCA</name>
<dbReference type="InterPro" id="IPR036291">
    <property type="entry name" value="NAD(P)-bd_dom_sf"/>
</dbReference>
<feature type="binding site" evidence="13">
    <location>
        <position position="130"/>
    </location>
    <ligand>
        <name>NAD(+)</name>
        <dbReference type="ChEBI" id="CHEBI:57540"/>
    </ligand>
</feature>
<gene>
    <name evidence="18" type="ORF">TIFTF001_023531</name>
</gene>
<organism evidence="18 19">
    <name type="scientific">Ficus carica</name>
    <name type="common">Common fig</name>
    <dbReference type="NCBI Taxonomy" id="3494"/>
    <lineage>
        <taxon>Eukaryota</taxon>
        <taxon>Viridiplantae</taxon>
        <taxon>Streptophyta</taxon>
        <taxon>Embryophyta</taxon>
        <taxon>Tracheophyta</taxon>
        <taxon>Spermatophyta</taxon>
        <taxon>Magnoliopsida</taxon>
        <taxon>eudicotyledons</taxon>
        <taxon>Gunneridae</taxon>
        <taxon>Pentapetalae</taxon>
        <taxon>rosids</taxon>
        <taxon>fabids</taxon>
        <taxon>Rosales</taxon>
        <taxon>Moraceae</taxon>
        <taxon>Ficeae</taxon>
        <taxon>Ficus</taxon>
    </lineage>
</organism>
<dbReference type="AlphaFoldDB" id="A0AA88AGD8"/>
<dbReference type="GO" id="GO:0006099">
    <property type="term" value="P:tricarboxylic acid cycle"/>
    <property type="evidence" value="ECO:0007669"/>
    <property type="project" value="UniProtKB-KW"/>
</dbReference>
<dbReference type="EMBL" id="BTGU01000051">
    <property type="protein sequence ID" value="GMN54408.1"/>
    <property type="molecule type" value="Genomic_DNA"/>
</dbReference>
<evidence type="ECO:0000256" key="13">
    <source>
        <dbReference type="PIRSR" id="PIRSR000102-3"/>
    </source>
</evidence>
<feature type="binding site" evidence="12">
    <location>
        <position position="202"/>
    </location>
    <ligand>
        <name>substrate</name>
    </ligand>
</feature>
<dbReference type="Proteomes" id="UP001187192">
    <property type="component" value="Unassembled WGS sequence"/>
</dbReference>
<keyword evidence="5 15" id="KW-0816">Tricarboxylic acid cycle</keyword>
<evidence type="ECO:0000259" key="17">
    <source>
        <dbReference type="Pfam" id="PF02866"/>
    </source>
</evidence>
<evidence type="ECO:0000256" key="5">
    <source>
        <dbReference type="ARBA" id="ARBA00022532"/>
    </source>
</evidence>
<dbReference type="EC" id="1.1.1.37" evidence="4 15"/>
<evidence type="ECO:0000256" key="3">
    <source>
        <dbReference type="ARBA" id="ARBA00011738"/>
    </source>
</evidence>
<dbReference type="InterPro" id="IPR010097">
    <property type="entry name" value="Malate_DH_type1"/>
</dbReference>
<feature type="domain" description="Lactate/malate dehydrogenase N-terminal" evidence="16">
    <location>
        <begin position="39"/>
        <end position="194"/>
    </location>
</feature>
<evidence type="ECO:0000256" key="15">
    <source>
        <dbReference type="RuleBase" id="RU003405"/>
    </source>
</evidence>
<dbReference type="PANTHER" id="PTHR11540">
    <property type="entry name" value="MALATE AND LACTATE DEHYDROGENASE"/>
    <property type="match status" value="1"/>
</dbReference>
<keyword evidence="7 14" id="KW-0560">Oxidoreductase</keyword>
<dbReference type="FunFam" id="3.40.50.720:FF:000013">
    <property type="entry name" value="Malate dehydrogenase"/>
    <property type="match status" value="1"/>
</dbReference>
<dbReference type="SUPFAM" id="SSF51735">
    <property type="entry name" value="NAD(P)-binding Rossmann-fold domains"/>
    <property type="match status" value="1"/>
</dbReference>
<dbReference type="PROSITE" id="PS00068">
    <property type="entry name" value="MDH"/>
    <property type="match status" value="1"/>
</dbReference>
<keyword evidence="9" id="KW-0496">Mitochondrion</keyword>
<dbReference type="SUPFAM" id="SSF56327">
    <property type="entry name" value="LDH C-terminal domain-like"/>
    <property type="match status" value="1"/>
</dbReference>
<comment type="caution">
    <text evidence="18">The sequence shown here is derived from an EMBL/GenBank/DDBJ whole genome shotgun (WGS) entry which is preliminary data.</text>
</comment>
<evidence type="ECO:0000313" key="18">
    <source>
        <dbReference type="EMBL" id="GMN54408.1"/>
    </source>
</evidence>
<dbReference type="Pfam" id="PF00056">
    <property type="entry name" value="Ldh_1_N"/>
    <property type="match status" value="1"/>
</dbReference>
<feature type="binding site" evidence="13">
    <location>
        <begin position="44"/>
        <end position="50"/>
    </location>
    <ligand>
        <name>NAD(+)</name>
        <dbReference type="ChEBI" id="CHEBI:57540"/>
    </ligand>
</feature>
<feature type="binding site" evidence="12">
    <location>
        <position position="123"/>
    </location>
    <ligand>
        <name>substrate</name>
    </ligand>
</feature>
<feature type="domain" description="Lactate/malate dehydrogenase C-terminal" evidence="17">
    <location>
        <begin position="196"/>
        <end position="375"/>
    </location>
</feature>
<dbReference type="Gene3D" id="3.90.110.10">
    <property type="entry name" value="Lactate dehydrogenase/glycoside hydrolase, family 4, C-terminal"/>
    <property type="match status" value="1"/>
</dbReference>
<comment type="subunit">
    <text evidence="3">Homodimer.</text>
</comment>
<feature type="binding site" evidence="12">
    <location>
        <position position="117"/>
    </location>
    <ligand>
        <name>substrate</name>
    </ligand>
</feature>
<protein>
    <recommendedName>
        <fullName evidence="4 15">Malate dehydrogenase</fullName>
        <ecNumber evidence="4 15">1.1.1.37</ecNumber>
    </recommendedName>
</protein>
<dbReference type="InterPro" id="IPR001557">
    <property type="entry name" value="L-lactate/malate_DH"/>
</dbReference>
<evidence type="ECO:0000256" key="8">
    <source>
        <dbReference type="ARBA" id="ARBA00023027"/>
    </source>
</evidence>
<evidence type="ECO:0000256" key="9">
    <source>
        <dbReference type="ARBA" id="ARBA00023128"/>
    </source>
</evidence>
<dbReference type="InterPro" id="IPR015955">
    <property type="entry name" value="Lactate_DH/Glyco_Ohase_4_C"/>
</dbReference>
<comment type="similarity">
    <text evidence="2">Belongs to the LDH/MDH superfamily. MDH type 1 family.</text>
</comment>
<feature type="binding site" evidence="12">
    <location>
        <position position="168"/>
    </location>
    <ligand>
        <name>substrate</name>
    </ligand>
</feature>
<dbReference type="Gene3D" id="3.40.50.720">
    <property type="entry name" value="NAD(P)-binding Rossmann-like Domain"/>
    <property type="match status" value="1"/>
</dbReference>
<accession>A0AA88AGD8</accession>
<dbReference type="InterPro" id="IPR001252">
    <property type="entry name" value="Malate_DH_AS"/>
</dbReference>
<dbReference type="GO" id="GO:0005759">
    <property type="term" value="C:mitochondrial matrix"/>
    <property type="evidence" value="ECO:0007669"/>
    <property type="project" value="UniProtKB-SubCell"/>
</dbReference>